<dbReference type="EMBL" id="JAYMYS010000002">
    <property type="protein sequence ID" value="KAK7404580.1"/>
    <property type="molecule type" value="Genomic_DNA"/>
</dbReference>
<gene>
    <name evidence="1" type="ORF">VNO78_05533</name>
</gene>
<name>A0AAN9SRX6_PSOTE</name>
<organism evidence="1 2">
    <name type="scientific">Psophocarpus tetragonolobus</name>
    <name type="common">Winged bean</name>
    <name type="synonym">Dolichos tetragonolobus</name>
    <dbReference type="NCBI Taxonomy" id="3891"/>
    <lineage>
        <taxon>Eukaryota</taxon>
        <taxon>Viridiplantae</taxon>
        <taxon>Streptophyta</taxon>
        <taxon>Embryophyta</taxon>
        <taxon>Tracheophyta</taxon>
        <taxon>Spermatophyta</taxon>
        <taxon>Magnoliopsida</taxon>
        <taxon>eudicotyledons</taxon>
        <taxon>Gunneridae</taxon>
        <taxon>Pentapetalae</taxon>
        <taxon>rosids</taxon>
        <taxon>fabids</taxon>
        <taxon>Fabales</taxon>
        <taxon>Fabaceae</taxon>
        <taxon>Papilionoideae</taxon>
        <taxon>50 kb inversion clade</taxon>
        <taxon>NPAAA clade</taxon>
        <taxon>indigoferoid/millettioid clade</taxon>
        <taxon>Phaseoleae</taxon>
        <taxon>Psophocarpus</taxon>
    </lineage>
</organism>
<reference evidence="1 2" key="1">
    <citation type="submission" date="2024-01" db="EMBL/GenBank/DDBJ databases">
        <title>The genomes of 5 underutilized Papilionoideae crops provide insights into root nodulation and disease resistanc.</title>
        <authorList>
            <person name="Jiang F."/>
        </authorList>
    </citation>
    <scope>NUCLEOTIDE SEQUENCE [LARGE SCALE GENOMIC DNA]</scope>
    <source>
        <strain evidence="1">DUOXIRENSHENG_FW03</strain>
        <tissue evidence="1">Leaves</tissue>
    </source>
</reference>
<dbReference type="AlphaFoldDB" id="A0AAN9SRX6"/>
<sequence length="128" mass="13695">MLNKEVSQYLEDNCVIGSDNDIVKFGSLEVQLEKHSEGVLVVGVGHAGSKKIHLRDPIGQALCQEMQMISKLIADEDVLGIGDEILEANTKASPVQLVENAFRSVLGKIQNVDELGVLVGASLSTTPP</sequence>
<dbReference type="Proteomes" id="UP001386955">
    <property type="component" value="Unassembled WGS sequence"/>
</dbReference>
<evidence type="ECO:0000313" key="2">
    <source>
        <dbReference type="Proteomes" id="UP001386955"/>
    </source>
</evidence>
<protein>
    <submittedName>
        <fullName evidence="1">Uncharacterized protein</fullName>
    </submittedName>
</protein>
<comment type="caution">
    <text evidence="1">The sequence shown here is derived from an EMBL/GenBank/DDBJ whole genome shotgun (WGS) entry which is preliminary data.</text>
</comment>
<keyword evidence="2" id="KW-1185">Reference proteome</keyword>
<accession>A0AAN9SRX6</accession>
<proteinExistence type="predicted"/>
<evidence type="ECO:0000313" key="1">
    <source>
        <dbReference type="EMBL" id="KAK7404580.1"/>
    </source>
</evidence>